<dbReference type="InterPro" id="IPR002241">
    <property type="entry name" value="Glyco_hydro_27"/>
</dbReference>
<dbReference type="Gene3D" id="2.60.120.1060">
    <property type="entry name" value="NPCBM/NEW2 domain"/>
    <property type="match status" value="2"/>
</dbReference>
<accession>A0A1I2C0G6</accession>
<dbReference type="Pfam" id="PF16499">
    <property type="entry name" value="Melibiase_2"/>
    <property type="match status" value="1"/>
</dbReference>
<dbReference type="SUPFAM" id="SSF51011">
    <property type="entry name" value="Glycosyl hydrolase domain"/>
    <property type="match status" value="1"/>
</dbReference>
<dbReference type="RefSeq" id="WP_093712772.1">
    <property type="nucleotide sequence ID" value="NZ_FONG01000004.1"/>
</dbReference>
<feature type="domain" description="Glycosyl hydrolase family 98 putative carbohydrate-binding module" evidence="9">
    <location>
        <begin position="575"/>
        <end position="720"/>
    </location>
</feature>
<dbReference type="SMART" id="SM00776">
    <property type="entry name" value="NPCBM"/>
    <property type="match status" value="2"/>
</dbReference>
<evidence type="ECO:0000256" key="6">
    <source>
        <dbReference type="ARBA" id="ARBA00023157"/>
    </source>
</evidence>
<dbReference type="PRINTS" id="PR00740">
    <property type="entry name" value="GLHYDRLASE27"/>
</dbReference>
<keyword evidence="11" id="KW-1185">Reference proteome</keyword>
<dbReference type="InterPro" id="IPR017853">
    <property type="entry name" value="GH"/>
</dbReference>
<dbReference type="InterPro" id="IPR013780">
    <property type="entry name" value="Glyco_hydro_b"/>
</dbReference>
<gene>
    <name evidence="10" type="ORF">SAMN05216251_10470</name>
</gene>
<dbReference type="AlphaFoldDB" id="A0A1I2C0G6"/>
<protein>
    <recommendedName>
        <fullName evidence="3 8">Alpha-galactosidase</fullName>
        <ecNumber evidence="3 8">3.2.1.22</ecNumber>
    </recommendedName>
    <alternativeName>
        <fullName evidence="8">Melibiase</fullName>
    </alternativeName>
</protein>
<dbReference type="EC" id="3.2.1.22" evidence="3 8"/>
<sequence>MPHERSLTPHRFRQRLAASAASLTLVAGAGAGLAALAATAAVSVQLATAPPAAALDNGLALTPQMGFNNWNSTGCGTQFNEAMVKGIADLFVSEGLKAAGYTYVNLDDCWALPNRDASGNLVADPVRFPDGIKAVADYVHSKGLKFGLYSSAGTKTCNSAGFPGGLGHEQQDANLWASWGVDYLKYDNCNNNGVDAQQRYKAMGDALKATGRPILYSICEWGSNQPWNWAPAIGNSWRTTGDISDSWSSMIGIAHQNQQLAPYAKPGAWNDPDMLEVGNGGMTDTEYRTHFSLWSEMAAPLLIGSDIRSASAATLTILKNTDVIAVDQDPLGKQGTVVSSSGGKVVMSKPLADGGRAVTLTNENASAQTVSTTAQDIGVGGTTSYALKDLWSKATSSTSGTISASVPAHGTVMFRVTPGSPVPPPTGLNQLSDLPWTSAVSAWGPVERDHSNGEQAAGDGKTLTIGGTTYAKGLGAHAPSDISYYLGKLCKKLTVDVGVDDEVGGNGSVDFQVYKDGALAADSGTRTGNDAAAHLTADLTGATTLRLVATDAGDGMNYDHADWADAKVSCGNGPSAGTHALSDLNWTSAVSGWGPVEKDRSNGEQAAGDGRTLTIGGATYSKGLGVHAASTVTYYLGGGCSSIATDVGVDDEVSSNGSVDFRIYRDDTLVADSGVVTTSDTARHLTAALNGGTELRLVVTDGGNGNNSDHADWAGPVLTCG</sequence>
<feature type="domain" description="Glycosyl hydrolase family 98 putative carbohydrate-binding module" evidence="9">
    <location>
        <begin position="425"/>
        <end position="570"/>
    </location>
</feature>
<dbReference type="Gene3D" id="3.20.20.70">
    <property type="entry name" value="Aldolase class I"/>
    <property type="match status" value="1"/>
</dbReference>
<dbReference type="Gene3D" id="2.60.40.1180">
    <property type="entry name" value="Golgi alpha-mannosidase II"/>
    <property type="match status" value="1"/>
</dbReference>
<dbReference type="Proteomes" id="UP000199323">
    <property type="component" value="Unassembled WGS sequence"/>
</dbReference>
<dbReference type="InterPro" id="IPR008979">
    <property type="entry name" value="Galactose-bd-like_sf"/>
</dbReference>
<evidence type="ECO:0000259" key="9">
    <source>
        <dbReference type="SMART" id="SM00776"/>
    </source>
</evidence>
<evidence type="ECO:0000313" key="10">
    <source>
        <dbReference type="EMBL" id="SFE61223.1"/>
    </source>
</evidence>
<comment type="similarity">
    <text evidence="2 8">Belongs to the glycosyl hydrolase 27 family.</text>
</comment>
<dbReference type="Pfam" id="PF17801">
    <property type="entry name" value="Melibiase_C"/>
    <property type="match status" value="1"/>
</dbReference>
<evidence type="ECO:0000256" key="3">
    <source>
        <dbReference type="ARBA" id="ARBA00012755"/>
    </source>
</evidence>
<evidence type="ECO:0000256" key="1">
    <source>
        <dbReference type="ARBA" id="ARBA00001255"/>
    </source>
</evidence>
<dbReference type="InterPro" id="IPR041233">
    <property type="entry name" value="Melibiase_C"/>
</dbReference>
<dbReference type="GO" id="GO:0016052">
    <property type="term" value="P:carbohydrate catabolic process"/>
    <property type="evidence" value="ECO:0007669"/>
    <property type="project" value="UniProtKB-ARBA"/>
</dbReference>
<evidence type="ECO:0000256" key="2">
    <source>
        <dbReference type="ARBA" id="ARBA00009743"/>
    </source>
</evidence>
<dbReference type="PROSITE" id="PS00512">
    <property type="entry name" value="ALPHA_GALACTOSIDASE"/>
    <property type="match status" value="1"/>
</dbReference>
<dbReference type="Pfam" id="PF08305">
    <property type="entry name" value="NPCBM"/>
    <property type="match status" value="2"/>
</dbReference>
<comment type="catalytic activity">
    <reaction evidence="1 8">
        <text>Hydrolysis of terminal, non-reducing alpha-D-galactose residues in alpha-D-galactosides, including galactose oligosaccharides, galactomannans and galactolipids.</text>
        <dbReference type="EC" id="3.2.1.22"/>
    </reaction>
</comment>
<dbReference type="SUPFAM" id="SSF49785">
    <property type="entry name" value="Galactose-binding domain-like"/>
    <property type="match status" value="2"/>
</dbReference>
<dbReference type="InterPro" id="IPR013785">
    <property type="entry name" value="Aldolase_TIM"/>
</dbReference>
<evidence type="ECO:0000313" key="11">
    <source>
        <dbReference type="Proteomes" id="UP000199323"/>
    </source>
</evidence>
<dbReference type="InterPro" id="IPR038637">
    <property type="entry name" value="NPCBM_sf"/>
</dbReference>
<dbReference type="PANTHER" id="PTHR11452">
    <property type="entry name" value="ALPHA-GALACTOSIDASE/ALPHA-N-ACETYLGALACTOSAMINIDASE"/>
    <property type="match status" value="1"/>
</dbReference>
<keyword evidence="4" id="KW-0732">Signal</keyword>
<name>A0A1I2C0G6_9ACTN</name>
<proteinExistence type="inferred from homology"/>
<evidence type="ECO:0000256" key="7">
    <source>
        <dbReference type="ARBA" id="ARBA00023295"/>
    </source>
</evidence>
<keyword evidence="5 8" id="KW-0378">Hydrolase</keyword>
<dbReference type="EMBL" id="FONG01000004">
    <property type="protein sequence ID" value="SFE61223.1"/>
    <property type="molecule type" value="Genomic_DNA"/>
</dbReference>
<dbReference type="PANTHER" id="PTHR11452:SF75">
    <property type="entry name" value="ALPHA-GALACTOSIDASE MEL1"/>
    <property type="match status" value="1"/>
</dbReference>
<evidence type="ECO:0000256" key="4">
    <source>
        <dbReference type="ARBA" id="ARBA00022729"/>
    </source>
</evidence>
<dbReference type="InterPro" id="IPR000111">
    <property type="entry name" value="Glyco_hydro_27/36_CS"/>
</dbReference>
<dbReference type="FunFam" id="3.20.20.70:FF:000202">
    <property type="entry name" value="Alpha-galactosidase"/>
    <property type="match status" value="1"/>
</dbReference>
<organism evidence="10 11">
    <name type="scientific">Actinacidiphila alni</name>
    <dbReference type="NCBI Taxonomy" id="380248"/>
    <lineage>
        <taxon>Bacteria</taxon>
        <taxon>Bacillati</taxon>
        <taxon>Actinomycetota</taxon>
        <taxon>Actinomycetes</taxon>
        <taxon>Kitasatosporales</taxon>
        <taxon>Streptomycetaceae</taxon>
        <taxon>Actinacidiphila</taxon>
    </lineage>
</organism>
<evidence type="ECO:0000256" key="8">
    <source>
        <dbReference type="RuleBase" id="RU361168"/>
    </source>
</evidence>
<reference evidence="10 11" key="1">
    <citation type="submission" date="2016-10" db="EMBL/GenBank/DDBJ databases">
        <authorList>
            <person name="de Groot N.N."/>
        </authorList>
    </citation>
    <scope>NUCLEOTIDE SEQUENCE [LARGE SCALE GENOMIC DNA]</scope>
    <source>
        <strain evidence="10 11">CGMCC 4.3510</strain>
    </source>
</reference>
<dbReference type="CDD" id="cd14792">
    <property type="entry name" value="GH27"/>
    <property type="match status" value="1"/>
</dbReference>
<keyword evidence="7 8" id="KW-0326">Glycosidase</keyword>
<dbReference type="InterPro" id="IPR013222">
    <property type="entry name" value="Glyco_hyd_98_carb-bd"/>
</dbReference>
<dbReference type="SUPFAM" id="SSF51445">
    <property type="entry name" value="(Trans)glycosidases"/>
    <property type="match status" value="1"/>
</dbReference>
<dbReference type="OrthoDB" id="9807519at2"/>
<evidence type="ECO:0000256" key="5">
    <source>
        <dbReference type="ARBA" id="ARBA00022801"/>
    </source>
</evidence>
<dbReference type="STRING" id="380248.SAMN05216251_10470"/>
<dbReference type="GO" id="GO:0004557">
    <property type="term" value="F:alpha-galactosidase activity"/>
    <property type="evidence" value="ECO:0007669"/>
    <property type="project" value="UniProtKB-EC"/>
</dbReference>
<keyword evidence="6 8" id="KW-1015">Disulfide bond</keyword>